<sequence length="67" mass="7616">MGEKLEKGQALSAAARWLLEQQFEELPLCQSQQQLAGQQEQQQRFPGSLFLGVRSWCARTCGWKFTG</sequence>
<dbReference type="AlphaFoldDB" id="F4XQG1"/>
<accession>F4XQG1</accession>
<protein>
    <submittedName>
        <fullName evidence="1">Uncharacterized protein</fullName>
    </submittedName>
</protein>
<keyword evidence="2" id="KW-1185">Reference proteome</keyword>
<evidence type="ECO:0000313" key="2">
    <source>
        <dbReference type="Proteomes" id="UP000003959"/>
    </source>
</evidence>
<dbReference type="EMBL" id="GL890865">
    <property type="protein sequence ID" value="EGJ33168.1"/>
    <property type="molecule type" value="Genomic_DNA"/>
</dbReference>
<reference evidence="2" key="1">
    <citation type="journal article" date="2011" name="Proc. Natl. Acad. Sci. U.S.A.">
        <title>Genomic insights into the physiology and ecology of the marine filamentous cyanobacterium Lyngbya majuscula.</title>
        <authorList>
            <person name="Jones A.C."/>
            <person name="Monroe E.A."/>
            <person name="Podell S."/>
            <person name="Hess W.R."/>
            <person name="Klages S."/>
            <person name="Esquenazi E."/>
            <person name="Niessen S."/>
            <person name="Hoover H."/>
            <person name="Rothmann M."/>
            <person name="Lasken R.S."/>
            <person name="Yates J.R.III."/>
            <person name="Reinhardt R."/>
            <person name="Kube M."/>
            <person name="Burkart M.D."/>
            <person name="Allen E.E."/>
            <person name="Dorrestein P.C."/>
            <person name="Gerwick W.H."/>
            <person name="Gerwick L."/>
        </authorList>
    </citation>
    <scope>NUCLEOTIDE SEQUENCE [LARGE SCALE GENOMIC DNA]</scope>
    <source>
        <strain evidence="2">3L</strain>
    </source>
</reference>
<name>F4XQG1_9CYAN</name>
<dbReference type="Proteomes" id="UP000003959">
    <property type="component" value="Unassembled WGS sequence"/>
</dbReference>
<gene>
    <name evidence="1" type="ORF">LYNGBM3L_48650</name>
</gene>
<dbReference type="HOGENOM" id="CLU_2807737_0_0_3"/>
<evidence type="ECO:0000313" key="1">
    <source>
        <dbReference type="EMBL" id="EGJ33168.1"/>
    </source>
</evidence>
<organism evidence="1 2">
    <name type="scientific">Moorena producens 3L</name>
    <dbReference type="NCBI Taxonomy" id="489825"/>
    <lineage>
        <taxon>Bacteria</taxon>
        <taxon>Bacillati</taxon>
        <taxon>Cyanobacteriota</taxon>
        <taxon>Cyanophyceae</taxon>
        <taxon>Coleofasciculales</taxon>
        <taxon>Coleofasciculaceae</taxon>
        <taxon>Moorena</taxon>
    </lineage>
</organism>
<proteinExistence type="predicted"/>